<dbReference type="InterPro" id="IPR009996">
    <property type="entry name" value="YycH"/>
</dbReference>
<evidence type="ECO:0000313" key="2">
    <source>
        <dbReference type="EMBL" id="QAA23885.1"/>
    </source>
</evidence>
<proteinExistence type="predicted"/>
<dbReference type="InterPro" id="IPR042274">
    <property type="entry name" value="YycH/YycI_2"/>
</dbReference>
<dbReference type="Gene3D" id="3.30.310.160">
    <property type="entry name" value="YycH protein, domain 2"/>
    <property type="match status" value="1"/>
</dbReference>
<dbReference type="Proteomes" id="UP000285882">
    <property type="component" value="Chromosome"/>
</dbReference>
<gene>
    <name evidence="2" type="ORF">C0674_15515</name>
</gene>
<dbReference type="Pfam" id="PF07435">
    <property type="entry name" value="YycH"/>
    <property type="match status" value="1"/>
</dbReference>
<dbReference type="CDD" id="cd15787">
    <property type="entry name" value="YycH_N"/>
    <property type="match status" value="1"/>
</dbReference>
<keyword evidence="3" id="KW-1185">Reference proteome</keyword>
<protein>
    <recommendedName>
        <fullName evidence="1">Regulatory protein YycH domain-containing protein</fullName>
    </recommendedName>
</protein>
<reference evidence="2 3" key="1">
    <citation type="submission" date="2018-01" db="EMBL/GenBank/DDBJ databases">
        <title>Complete genome sequencing of Sporolactobacillus terrae DLG3.</title>
        <authorList>
            <person name="Nam Y.-D."/>
            <person name="Kang J."/>
            <person name="Chung W.-H."/>
        </authorList>
    </citation>
    <scope>NUCLEOTIDE SEQUENCE [LARGE SCALE GENOMIC DNA]</scope>
    <source>
        <strain evidence="2 3">DLG3</strain>
    </source>
</reference>
<evidence type="ECO:0000259" key="1">
    <source>
        <dbReference type="Pfam" id="PF07435"/>
    </source>
</evidence>
<sequence length="438" mass="49654">MMQREIFKSILLGVLVLASVVMTSNILFYKSDFEKYKPNSTSQVAIAESRKFPQVIRPNLMLERNQNGRFGQNSNTDIQKVYSLLRQSVFSEITGSASSLEDADTPHYTLVFPAPLTFDALGRVFQFDSSKSVSANHIPVDRIDIFGSTDKQNVIAVFSSPDEKNKFYTTVDHLNFETLQGLYAKAELRPYDRLSLRDKVAYLPQGKTTMHAEVTYFERVSLEEFIPILFPDPDNVFAVRGKTEYTDSGRQLERTNNIVQYVNPGIVSSTEQNKDPILVSFDWMNQIKLWTNDFIYQGASLKNYRGDGTVSFRMTLGDYMVFNTDYPNWYLSMIELSWKSGELNSYKGTLLELNPVDTQGSIMLSSARDVLDQLKQANVPVNRIEDLCIGYELKSPSSGSGQSIVAAPDWFYKIGDRWSSVTKELIPSQMNNGKEDPS</sequence>
<name>A0ABX5QBD7_9BACL</name>
<accession>A0ABX5QBD7</accession>
<dbReference type="Gene3D" id="3.10.450.310">
    <property type="match status" value="1"/>
</dbReference>
<evidence type="ECO:0000313" key="3">
    <source>
        <dbReference type="Proteomes" id="UP000285882"/>
    </source>
</evidence>
<organism evidence="2 3">
    <name type="scientific">Sporolactobacillus terrae</name>
    <dbReference type="NCBI Taxonomy" id="269673"/>
    <lineage>
        <taxon>Bacteria</taxon>
        <taxon>Bacillati</taxon>
        <taxon>Bacillota</taxon>
        <taxon>Bacilli</taxon>
        <taxon>Bacillales</taxon>
        <taxon>Sporolactobacillaceae</taxon>
        <taxon>Sporolactobacillus</taxon>
    </lineage>
</organism>
<feature type="domain" description="Regulatory protein YycH" evidence="1">
    <location>
        <begin position="6"/>
        <end position="422"/>
    </location>
</feature>
<dbReference type="RefSeq" id="WP_081791822.1">
    <property type="nucleotide sequence ID" value="NZ_CP025688.1"/>
</dbReference>
<dbReference type="EMBL" id="CP025688">
    <property type="protein sequence ID" value="QAA23885.1"/>
    <property type="molecule type" value="Genomic_DNA"/>
</dbReference>